<feature type="transmembrane region" description="Helical" evidence="6">
    <location>
        <begin position="173"/>
        <end position="196"/>
    </location>
</feature>
<dbReference type="Proteomes" id="UP000630353">
    <property type="component" value="Unassembled WGS sequence"/>
</dbReference>
<keyword evidence="3 6" id="KW-0812">Transmembrane</keyword>
<feature type="transmembrane region" description="Helical" evidence="6">
    <location>
        <begin position="21"/>
        <end position="49"/>
    </location>
</feature>
<keyword evidence="8" id="KW-1185">Reference proteome</keyword>
<evidence type="ECO:0000256" key="2">
    <source>
        <dbReference type="ARBA" id="ARBA00022475"/>
    </source>
</evidence>
<evidence type="ECO:0000256" key="4">
    <source>
        <dbReference type="ARBA" id="ARBA00022989"/>
    </source>
</evidence>
<feature type="transmembrane region" description="Helical" evidence="6">
    <location>
        <begin position="319"/>
        <end position="339"/>
    </location>
</feature>
<feature type="transmembrane region" description="Helical" evidence="6">
    <location>
        <begin position="232"/>
        <end position="260"/>
    </location>
</feature>
<comment type="caution">
    <text evidence="7">The sequence shown here is derived from an EMBL/GenBank/DDBJ whole genome shotgun (WGS) entry which is preliminary data.</text>
</comment>
<dbReference type="Gene3D" id="1.20.1250.20">
    <property type="entry name" value="MFS general substrate transporter like domains"/>
    <property type="match status" value="1"/>
</dbReference>
<evidence type="ECO:0000256" key="3">
    <source>
        <dbReference type="ARBA" id="ARBA00022692"/>
    </source>
</evidence>
<evidence type="ECO:0000256" key="1">
    <source>
        <dbReference type="ARBA" id="ARBA00004651"/>
    </source>
</evidence>
<feature type="transmembrane region" description="Helical" evidence="6">
    <location>
        <begin position="351"/>
        <end position="376"/>
    </location>
</feature>
<evidence type="ECO:0000256" key="5">
    <source>
        <dbReference type="ARBA" id="ARBA00023136"/>
    </source>
</evidence>
<evidence type="ECO:0000256" key="6">
    <source>
        <dbReference type="SAM" id="Phobius"/>
    </source>
</evidence>
<organism evidence="7 8">
    <name type="scientific">Thalassobaculum fulvum</name>
    <dbReference type="NCBI Taxonomy" id="1633335"/>
    <lineage>
        <taxon>Bacteria</taxon>
        <taxon>Pseudomonadati</taxon>
        <taxon>Pseudomonadota</taxon>
        <taxon>Alphaproteobacteria</taxon>
        <taxon>Rhodospirillales</taxon>
        <taxon>Thalassobaculaceae</taxon>
        <taxon>Thalassobaculum</taxon>
    </lineage>
</organism>
<name>A0A919CRD5_9PROT</name>
<feature type="transmembrane region" description="Helical" evidence="6">
    <location>
        <begin position="94"/>
        <end position="118"/>
    </location>
</feature>
<dbReference type="GO" id="GO:0022857">
    <property type="term" value="F:transmembrane transporter activity"/>
    <property type="evidence" value="ECO:0007669"/>
    <property type="project" value="InterPro"/>
</dbReference>
<gene>
    <name evidence="7" type="ORF">GCM10017083_38150</name>
</gene>
<feature type="transmembrane region" description="Helical" evidence="6">
    <location>
        <begin position="295"/>
        <end position="313"/>
    </location>
</feature>
<dbReference type="AlphaFoldDB" id="A0A919CRD5"/>
<proteinExistence type="predicted"/>
<feature type="transmembrane region" description="Helical" evidence="6">
    <location>
        <begin position="266"/>
        <end position="288"/>
    </location>
</feature>
<dbReference type="Pfam" id="PF07690">
    <property type="entry name" value="MFS_1"/>
    <property type="match status" value="1"/>
</dbReference>
<dbReference type="RefSeq" id="WP_189992584.1">
    <property type="nucleotide sequence ID" value="NZ_BMZS01000009.1"/>
</dbReference>
<dbReference type="SUPFAM" id="SSF103473">
    <property type="entry name" value="MFS general substrate transporter"/>
    <property type="match status" value="1"/>
</dbReference>
<dbReference type="InterPro" id="IPR011701">
    <property type="entry name" value="MFS"/>
</dbReference>
<dbReference type="InterPro" id="IPR036259">
    <property type="entry name" value="MFS_trans_sf"/>
</dbReference>
<comment type="subcellular location">
    <subcellularLocation>
        <location evidence="1">Cell membrane</location>
        <topology evidence="1">Multi-pass membrane protein</topology>
    </subcellularLocation>
</comment>
<sequence>MTSDSGSRGLGRVVATMRHPTFAAMWLAMFFSTVGSSTLLLAIAIRIYLDTGSALNASLVYAAQWLAPIFLAPLIVRLFGAVSPRAALVGCETVGIGLAVAIGWCASFGIVLLLPLLVVRGVIDVAVKSGRLVALKASFEGDQLKSATSLNGTPYVIGLASAGLLASVLVPHLSIASIATLSSGCFAIAAVAYRFLGGRAAAAPDRSASGPRPSLRDLRPALAGDPRLGRRLVLYLLVVATMQGYHTIARTVFPIAGLGLDASGPAWLQAVAIGGVLAGSILAAVCVGRRAYDDARVELVAVLAYGLMLATWLPQPAVLAYAVYFLFMLTYEIAFLRLAGDIMAACRVEHAPSISVAMTIYSLGGMTLVTLAGGWLATAAGLWWTCAAVAAGGLAVLLVLGWQRDTRPGAEPAAE</sequence>
<reference evidence="7" key="2">
    <citation type="submission" date="2020-09" db="EMBL/GenBank/DDBJ databases">
        <authorList>
            <person name="Sun Q."/>
            <person name="Kim S."/>
        </authorList>
    </citation>
    <scope>NUCLEOTIDE SEQUENCE</scope>
    <source>
        <strain evidence="7">KCTC 42651</strain>
    </source>
</reference>
<accession>A0A919CRD5</accession>
<feature type="transmembrane region" description="Helical" evidence="6">
    <location>
        <begin position="61"/>
        <end position="82"/>
    </location>
</feature>
<protein>
    <recommendedName>
        <fullName evidence="9">MFS transporter</fullName>
    </recommendedName>
</protein>
<dbReference type="GO" id="GO:0005886">
    <property type="term" value="C:plasma membrane"/>
    <property type="evidence" value="ECO:0007669"/>
    <property type="project" value="UniProtKB-SubCell"/>
</dbReference>
<dbReference type="PANTHER" id="PTHR23513">
    <property type="entry name" value="INTEGRAL MEMBRANE EFFLUX PROTEIN-RELATED"/>
    <property type="match status" value="1"/>
</dbReference>
<evidence type="ECO:0000313" key="7">
    <source>
        <dbReference type="EMBL" id="GHD57123.1"/>
    </source>
</evidence>
<keyword evidence="2" id="KW-1003">Cell membrane</keyword>
<evidence type="ECO:0000313" key="8">
    <source>
        <dbReference type="Proteomes" id="UP000630353"/>
    </source>
</evidence>
<dbReference type="EMBL" id="BMZS01000009">
    <property type="protein sequence ID" value="GHD57123.1"/>
    <property type="molecule type" value="Genomic_DNA"/>
</dbReference>
<keyword evidence="4 6" id="KW-1133">Transmembrane helix</keyword>
<dbReference type="PANTHER" id="PTHR23513:SF6">
    <property type="entry name" value="MAJOR FACILITATOR SUPERFAMILY ASSOCIATED DOMAIN-CONTAINING PROTEIN"/>
    <property type="match status" value="1"/>
</dbReference>
<reference evidence="7" key="1">
    <citation type="journal article" date="2014" name="Int. J. Syst. Evol. Microbiol.">
        <title>Complete genome sequence of Corynebacterium casei LMG S-19264T (=DSM 44701T), isolated from a smear-ripened cheese.</title>
        <authorList>
            <consortium name="US DOE Joint Genome Institute (JGI-PGF)"/>
            <person name="Walter F."/>
            <person name="Albersmeier A."/>
            <person name="Kalinowski J."/>
            <person name="Ruckert C."/>
        </authorList>
    </citation>
    <scope>NUCLEOTIDE SEQUENCE</scope>
    <source>
        <strain evidence="7">KCTC 42651</strain>
    </source>
</reference>
<evidence type="ECO:0008006" key="9">
    <source>
        <dbReference type="Google" id="ProtNLM"/>
    </source>
</evidence>
<feature type="transmembrane region" description="Helical" evidence="6">
    <location>
        <begin position="382"/>
        <end position="402"/>
    </location>
</feature>
<keyword evidence="5 6" id="KW-0472">Membrane</keyword>